<proteinExistence type="predicted"/>
<evidence type="ECO:0000256" key="1">
    <source>
        <dbReference type="SAM" id="Phobius"/>
    </source>
</evidence>
<feature type="transmembrane region" description="Helical" evidence="1">
    <location>
        <begin position="132"/>
        <end position="152"/>
    </location>
</feature>
<feature type="transmembrane region" description="Helical" evidence="1">
    <location>
        <begin position="46"/>
        <end position="68"/>
    </location>
</feature>
<dbReference type="RefSeq" id="XP_035662164.1">
    <property type="nucleotide sequence ID" value="XM_035806271.1"/>
</dbReference>
<feature type="transmembrane region" description="Helical" evidence="1">
    <location>
        <begin position="105"/>
        <end position="126"/>
    </location>
</feature>
<feature type="transmembrane region" description="Helical" evidence="1">
    <location>
        <begin position="239"/>
        <end position="264"/>
    </location>
</feature>
<keyword evidence="1" id="KW-1133">Transmembrane helix</keyword>
<feature type="transmembrane region" description="Helical" evidence="1">
    <location>
        <begin position="284"/>
        <end position="304"/>
    </location>
</feature>
<feature type="transmembrane region" description="Helical" evidence="1">
    <location>
        <begin position="194"/>
        <end position="218"/>
    </location>
</feature>
<dbReference type="KEGG" id="bfo:118406330"/>
<evidence type="ECO:0000313" key="2">
    <source>
        <dbReference type="Proteomes" id="UP000001554"/>
    </source>
</evidence>
<reference evidence="2" key="1">
    <citation type="journal article" date="2020" name="Nat. Ecol. Evol.">
        <title>Deeply conserved synteny resolves early events in vertebrate evolution.</title>
        <authorList>
            <person name="Simakov O."/>
            <person name="Marletaz F."/>
            <person name="Yue J.X."/>
            <person name="O'Connell B."/>
            <person name="Jenkins J."/>
            <person name="Brandt A."/>
            <person name="Calef R."/>
            <person name="Tung C.H."/>
            <person name="Huang T.K."/>
            <person name="Schmutz J."/>
            <person name="Satoh N."/>
            <person name="Yu J.K."/>
            <person name="Putnam N.H."/>
            <person name="Green R.E."/>
            <person name="Rokhsar D.S."/>
        </authorList>
    </citation>
    <scope>NUCLEOTIDE SEQUENCE [LARGE SCALE GENOMIC DNA]</scope>
    <source>
        <strain evidence="2">S238N-H82</strain>
    </source>
</reference>
<keyword evidence="2" id="KW-1185">Reference proteome</keyword>
<feature type="transmembrane region" description="Helical" evidence="1">
    <location>
        <begin position="164"/>
        <end position="188"/>
    </location>
</feature>
<gene>
    <name evidence="3" type="primary">LOC118406330</name>
</gene>
<keyword evidence="1" id="KW-0812">Transmembrane</keyword>
<dbReference type="AlphaFoldDB" id="A0A9J7KGP2"/>
<dbReference type="Proteomes" id="UP000001554">
    <property type="component" value="Chromosome 19"/>
</dbReference>
<sequence length="686" mass="77686">MIVANVSMLCPYVWDVGGRNISAFCCSAKENRSDTFYVDFGYDTTLAAVISTVAAILVWVFSVLFYLTCKHGCCFCCRIQVDVVDEEHNLDDPVWWEKRRIVFDIIRLLGTLLIAMYLFPIPLVNLNFPAKLAIIPLVVLDFIFFIAFLVWLREVKFIKPLRYYVAFYVSTTGFPIGFVVKFVVAAYYDDPESVPLFALFLSHGILFCIIALVALVFFMKNICQDESGDCECQCSCSCFWSFCGMLILVAAWTLSMVEITYYVWPQSLPYFVYLEYLAPCTLSQALAPLWLLLLCTLIVTHSYFFSSIRRGGNAKSAALHLTPDLLHLYGMCCTAVILTFYYDQHLQIVPGIDQYMKPFWPLLLADLLGIIGLLLRLCSHWCSTRNRSALAAAIRLRHLHTFGSLPPYELHLDDDGDAHAGTISAAKTAVKDTVCDYQLACQRFKNSLGIDDGYFSHGRDKCFCEVCHLTRRDDNYYKRGKPKKKCAVPVGWTRFGLSLNPTFKDSELNVFDNWHHAYHGTDPDVVKRILQNSSQLLMPGDVVLGGRRLEEREGHFTPHRKPTGFDTKQVFVTPSIVYAGLDAYASPKRFQDNGKVYNARIAFQLCIRPDSYEVGPETVGARREGRTIDLLFSNDELEWSTKERGGTALYGLLVKLEPLDPFDCDTLSTRLMSNELAKELTEGSLA</sequence>
<dbReference type="GeneID" id="118406330"/>
<organism evidence="2 3">
    <name type="scientific">Branchiostoma floridae</name>
    <name type="common">Florida lancelet</name>
    <name type="synonym">Amphioxus</name>
    <dbReference type="NCBI Taxonomy" id="7739"/>
    <lineage>
        <taxon>Eukaryota</taxon>
        <taxon>Metazoa</taxon>
        <taxon>Chordata</taxon>
        <taxon>Cephalochordata</taxon>
        <taxon>Leptocardii</taxon>
        <taxon>Amphioxiformes</taxon>
        <taxon>Branchiostomatidae</taxon>
        <taxon>Branchiostoma</taxon>
    </lineage>
</organism>
<feature type="transmembrane region" description="Helical" evidence="1">
    <location>
        <begin position="325"/>
        <end position="342"/>
    </location>
</feature>
<dbReference type="OrthoDB" id="49113at2759"/>
<feature type="transmembrane region" description="Helical" evidence="1">
    <location>
        <begin position="358"/>
        <end position="378"/>
    </location>
</feature>
<name>A0A9J7KGP2_BRAFL</name>
<accession>A0A9J7KGP2</accession>
<reference evidence="3" key="2">
    <citation type="submission" date="2025-08" db="UniProtKB">
        <authorList>
            <consortium name="RefSeq"/>
        </authorList>
    </citation>
    <scope>IDENTIFICATION</scope>
    <source>
        <strain evidence="3">S238N-H82</strain>
        <tissue evidence="3">Testes</tissue>
    </source>
</reference>
<evidence type="ECO:0000313" key="3">
    <source>
        <dbReference type="RefSeq" id="XP_035662164.1"/>
    </source>
</evidence>
<protein>
    <submittedName>
        <fullName evidence="3">Uncharacterized protein LOC118406330</fullName>
    </submittedName>
</protein>
<keyword evidence="1" id="KW-0472">Membrane</keyword>